<dbReference type="EMBL" id="PECK01000011">
    <property type="protein sequence ID" value="TDZ91471.1"/>
    <property type="molecule type" value="Genomic_DNA"/>
</dbReference>
<gene>
    <name evidence="2" type="ORF">CCUG60883_04522</name>
    <name evidence="1" type="ORF">CCUG60885_04528</name>
</gene>
<accession>A0A4R8SAJ7</accession>
<dbReference type="Proteomes" id="UP000295685">
    <property type="component" value="Unassembled WGS sequence"/>
</dbReference>
<keyword evidence="3" id="KW-1185">Reference proteome</keyword>
<evidence type="ECO:0000313" key="3">
    <source>
        <dbReference type="Proteomes" id="UP000294844"/>
    </source>
</evidence>
<proteinExistence type="predicted"/>
<dbReference type="AlphaFoldDB" id="A0A4R8SAJ7"/>
<dbReference type="EMBL" id="PECM01000011">
    <property type="protein sequence ID" value="TEA00901.1"/>
    <property type="molecule type" value="Genomic_DNA"/>
</dbReference>
<name>A0A4R8SAJ7_9MYCO</name>
<comment type="caution">
    <text evidence="1">The sequence shown here is derived from an EMBL/GenBank/DDBJ whole genome shotgun (WGS) entry which is preliminary data.</text>
</comment>
<organism evidence="1 4">
    <name type="scientific">Mycobacteroides salmoniphilum</name>
    <dbReference type="NCBI Taxonomy" id="404941"/>
    <lineage>
        <taxon>Bacteria</taxon>
        <taxon>Bacillati</taxon>
        <taxon>Actinomycetota</taxon>
        <taxon>Actinomycetes</taxon>
        <taxon>Mycobacteriales</taxon>
        <taxon>Mycobacteriaceae</taxon>
        <taxon>Mycobacteroides</taxon>
    </lineage>
</organism>
<evidence type="ECO:0000313" key="1">
    <source>
        <dbReference type="EMBL" id="TDZ91471.1"/>
    </source>
</evidence>
<evidence type="ECO:0000313" key="4">
    <source>
        <dbReference type="Proteomes" id="UP000295685"/>
    </source>
</evidence>
<reference evidence="3 4" key="1">
    <citation type="journal article" date="2019" name="Sci. Rep.">
        <title>Extended insight into the Mycobacterium chelonae-abscessus complex through whole genome sequencing of Mycobacterium salmoniphilum outbreak and Mycobacterium salmoniphilum-like strains.</title>
        <authorList>
            <person name="Behra P.R.K."/>
            <person name="Das S."/>
            <person name="Pettersson B.M.F."/>
            <person name="Shirreff L."/>
            <person name="DuCote T."/>
            <person name="Jacobsson K.G."/>
            <person name="Ennis D.G."/>
            <person name="Kirsebom L.A."/>
        </authorList>
    </citation>
    <scope>NUCLEOTIDE SEQUENCE [LARGE SCALE GENOMIC DNA]</scope>
    <source>
        <strain evidence="2 3">CCUG 60883</strain>
        <strain evidence="1 4">CCUG 60885</strain>
    </source>
</reference>
<protein>
    <submittedName>
        <fullName evidence="1">Uncharacterized protein</fullName>
    </submittedName>
</protein>
<sequence length="61" mass="6360">MYQLGTPALGEFGINRSATAVPGGNRLGGHSYRLTVVWPLRDTRAAGAVQVSTVGGLTFVD</sequence>
<dbReference type="Proteomes" id="UP000294844">
    <property type="component" value="Unassembled WGS sequence"/>
</dbReference>
<evidence type="ECO:0000313" key="2">
    <source>
        <dbReference type="EMBL" id="TEA00901.1"/>
    </source>
</evidence>